<reference evidence="6 7" key="1">
    <citation type="journal article" date="2018" name="Sci. Data">
        <title>The draft genome sequence of cork oak.</title>
        <authorList>
            <person name="Ramos A.M."/>
            <person name="Usie A."/>
            <person name="Barbosa P."/>
            <person name="Barros P.M."/>
            <person name="Capote T."/>
            <person name="Chaves I."/>
            <person name="Simoes F."/>
            <person name="Abreu I."/>
            <person name="Carrasquinho I."/>
            <person name="Faro C."/>
            <person name="Guimaraes J.B."/>
            <person name="Mendonca D."/>
            <person name="Nobrega F."/>
            <person name="Rodrigues L."/>
            <person name="Saibo N.J.M."/>
            <person name="Varela M.C."/>
            <person name="Egas C."/>
            <person name="Matos J."/>
            <person name="Miguel C.M."/>
            <person name="Oliveira M.M."/>
            <person name="Ricardo C.P."/>
            <person name="Goncalves S."/>
        </authorList>
    </citation>
    <scope>NUCLEOTIDE SEQUENCE [LARGE SCALE GENOMIC DNA]</scope>
    <source>
        <strain evidence="7">cv. HL8</strain>
    </source>
</reference>
<evidence type="ECO:0000256" key="4">
    <source>
        <dbReference type="ARBA" id="ARBA00022840"/>
    </source>
</evidence>
<keyword evidence="4" id="KW-0067">ATP-binding</keyword>
<dbReference type="GO" id="GO:0016301">
    <property type="term" value="F:kinase activity"/>
    <property type="evidence" value="ECO:0007669"/>
    <property type="project" value="UniProtKB-KW"/>
</dbReference>
<proteinExistence type="predicted"/>
<gene>
    <name evidence="6" type="primary">CRK10_5</name>
    <name evidence="6" type="ORF">CFP56_016616</name>
</gene>
<protein>
    <submittedName>
        <fullName evidence="6">Cysteine-rich receptor-like protein kinase 10</fullName>
    </submittedName>
</protein>
<sequence length="194" mass="20974">MLALMRFLSHLCACLLKRFKRGGGRGGAADDAEDEAVDSFDIFFELRALQIATNFFSELNKLGHGGFGPVYKTWMLYQAGRTLELIDPTVAKYNSDEAAMCIQLGLLCCQQSVAERPDMNAVHLMLSSDSFTLPRPGKPGIQGRGGRWTTTSTALTNTNASSTLTGATRASGGSSFVEEYSRNSISVSSIDEGR</sequence>
<keyword evidence="5" id="KW-0732">Signal</keyword>
<evidence type="ECO:0000313" key="6">
    <source>
        <dbReference type="EMBL" id="KAK7840525.1"/>
    </source>
</evidence>
<dbReference type="Gene3D" id="3.30.200.20">
    <property type="entry name" value="Phosphorylase Kinase, domain 1"/>
    <property type="match status" value="1"/>
</dbReference>
<keyword evidence="7" id="KW-1185">Reference proteome</keyword>
<feature type="signal peptide" evidence="5">
    <location>
        <begin position="1"/>
        <end position="16"/>
    </location>
</feature>
<feature type="chain" id="PRO_5043586851" evidence="5">
    <location>
        <begin position="17"/>
        <end position="194"/>
    </location>
</feature>
<keyword evidence="1" id="KW-0808">Transferase</keyword>
<dbReference type="Proteomes" id="UP000237347">
    <property type="component" value="Unassembled WGS sequence"/>
</dbReference>
<evidence type="ECO:0000313" key="7">
    <source>
        <dbReference type="Proteomes" id="UP000237347"/>
    </source>
</evidence>
<dbReference type="GO" id="GO:0005524">
    <property type="term" value="F:ATP binding"/>
    <property type="evidence" value="ECO:0007669"/>
    <property type="project" value="UniProtKB-KW"/>
</dbReference>
<accession>A0AAW0KP71</accession>
<name>A0AAW0KP71_QUESU</name>
<evidence type="ECO:0000256" key="2">
    <source>
        <dbReference type="ARBA" id="ARBA00022741"/>
    </source>
</evidence>
<evidence type="ECO:0000256" key="5">
    <source>
        <dbReference type="SAM" id="SignalP"/>
    </source>
</evidence>
<dbReference type="EMBL" id="PKMF04000260">
    <property type="protein sequence ID" value="KAK7840525.1"/>
    <property type="molecule type" value="Genomic_DNA"/>
</dbReference>
<dbReference type="AlphaFoldDB" id="A0AAW0KP71"/>
<dbReference type="PANTHER" id="PTHR47973">
    <property type="entry name" value="CYSTEINE-RICH RECEPTOR-LIKE PROTEIN KINASE 3"/>
    <property type="match status" value="1"/>
</dbReference>
<evidence type="ECO:0000256" key="3">
    <source>
        <dbReference type="ARBA" id="ARBA00022777"/>
    </source>
</evidence>
<keyword evidence="3" id="KW-0418">Kinase</keyword>
<dbReference type="InterPro" id="IPR052059">
    <property type="entry name" value="CR_Ser/Thr_kinase"/>
</dbReference>
<organism evidence="6 7">
    <name type="scientific">Quercus suber</name>
    <name type="common">Cork oak</name>
    <dbReference type="NCBI Taxonomy" id="58331"/>
    <lineage>
        <taxon>Eukaryota</taxon>
        <taxon>Viridiplantae</taxon>
        <taxon>Streptophyta</taxon>
        <taxon>Embryophyta</taxon>
        <taxon>Tracheophyta</taxon>
        <taxon>Spermatophyta</taxon>
        <taxon>Magnoliopsida</taxon>
        <taxon>eudicotyledons</taxon>
        <taxon>Gunneridae</taxon>
        <taxon>Pentapetalae</taxon>
        <taxon>rosids</taxon>
        <taxon>fabids</taxon>
        <taxon>Fagales</taxon>
        <taxon>Fagaceae</taxon>
        <taxon>Quercus</taxon>
    </lineage>
</organism>
<keyword evidence="2" id="KW-0547">Nucleotide-binding</keyword>
<evidence type="ECO:0000256" key="1">
    <source>
        <dbReference type="ARBA" id="ARBA00022679"/>
    </source>
</evidence>
<comment type="caution">
    <text evidence="6">The sequence shown here is derived from an EMBL/GenBank/DDBJ whole genome shotgun (WGS) entry which is preliminary data.</text>
</comment>